<organism evidence="7 8">
    <name type="scientific">Dermabacter vaginalis</name>
    <dbReference type="NCBI Taxonomy" id="1630135"/>
    <lineage>
        <taxon>Bacteria</taxon>
        <taxon>Bacillati</taxon>
        <taxon>Actinomycetota</taxon>
        <taxon>Actinomycetes</taxon>
        <taxon>Micrococcales</taxon>
        <taxon>Dermabacteraceae</taxon>
        <taxon>Dermabacter</taxon>
    </lineage>
</organism>
<dbReference type="PANTHER" id="PTHR43248">
    <property type="entry name" value="2-SUCCINYL-6-HYDROXY-2,4-CYCLOHEXADIENE-1-CARBOXYLATE SYNTHASE"/>
    <property type="match status" value="1"/>
</dbReference>
<accession>A0ABX6A330</accession>
<dbReference type="InterPro" id="IPR051601">
    <property type="entry name" value="Serine_prot/Carboxylest_S33"/>
</dbReference>
<dbReference type="Gene3D" id="3.40.50.1820">
    <property type="entry name" value="alpha/beta hydrolase"/>
    <property type="match status" value="1"/>
</dbReference>
<keyword evidence="2 4" id="KW-0732">Signal</keyword>
<dbReference type="PANTHER" id="PTHR43248:SF29">
    <property type="entry name" value="TRIPEPTIDYL AMINOPEPTIDASE"/>
    <property type="match status" value="1"/>
</dbReference>
<evidence type="ECO:0000259" key="5">
    <source>
        <dbReference type="Pfam" id="PF00561"/>
    </source>
</evidence>
<dbReference type="PROSITE" id="PS51257">
    <property type="entry name" value="PROKAR_LIPOPROTEIN"/>
    <property type="match status" value="1"/>
</dbReference>
<feature type="chain" id="PRO_5047348493" evidence="4">
    <location>
        <begin position="26"/>
        <end position="576"/>
    </location>
</feature>
<evidence type="ECO:0000256" key="1">
    <source>
        <dbReference type="ARBA" id="ARBA00010088"/>
    </source>
</evidence>
<evidence type="ECO:0000256" key="4">
    <source>
        <dbReference type="SAM" id="SignalP"/>
    </source>
</evidence>
<dbReference type="Pfam" id="PF08386">
    <property type="entry name" value="Abhydrolase_4"/>
    <property type="match status" value="1"/>
</dbReference>
<protein>
    <submittedName>
        <fullName evidence="7">Alpha/beta hydrolase</fullName>
    </submittedName>
</protein>
<gene>
    <name evidence="7" type="ORF">FOB48_02550</name>
</gene>
<dbReference type="InterPro" id="IPR029058">
    <property type="entry name" value="AB_hydrolase_fold"/>
</dbReference>
<feature type="domain" description="Peptidase S33 tripeptidyl aminopeptidase-like C-terminal" evidence="6">
    <location>
        <begin position="473"/>
        <end position="575"/>
    </location>
</feature>
<dbReference type="InterPro" id="IPR013595">
    <property type="entry name" value="Pept_S33_TAP-like_C"/>
</dbReference>
<dbReference type="RefSeq" id="WP_150332786.1">
    <property type="nucleotide sequence ID" value="NZ_CP044108.1"/>
</dbReference>
<evidence type="ECO:0000313" key="7">
    <source>
        <dbReference type="EMBL" id="QEU11287.1"/>
    </source>
</evidence>
<dbReference type="InterPro" id="IPR000073">
    <property type="entry name" value="AB_hydrolase_1"/>
</dbReference>
<name>A0ABX6A330_9MICO</name>
<dbReference type="GO" id="GO:0016787">
    <property type="term" value="F:hydrolase activity"/>
    <property type="evidence" value="ECO:0007669"/>
    <property type="project" value="UniProtKB-KW"/>
</dbReference>
<proteinExistence type="inferred from homology"/>
<dbReference type="Pfam" id="PF00561">
    <property type="entry name" value="Abhydrolase_1"/>
    <property type="match status" value="1"/>
</dbReference>
<feature type="domain" description="AB hydrolase-1" evidence="5">
    <location>
        <begin position="166"/>
        <end position="344"/>
    </location>
</feature>
<feature type="signal peptide" evidence="4">
    <location>
        <begin position="1"/>
        <end position="25"/>
    </location>
</feature>
<reference evidence="7 8" key="1">
    <citation type="submission" date="2019-09" db="EMBL/GenBank/DDBJ databases">
        <title>FDA dAtabase for Regulatory Grade micrObial Sequences (FDA-ARGOS): Supporting development and validation of Infectious Disease Dx tests.</title>
        <authorList>
            <person name="Sciortino C."/>
            <person name="Tallon L."/>
            <person name="Sadzewicz L."/>
            <person name="Vavikolanu K."/>
            <person name="Mehta A."/>
            <person name="Aluvathingal J."/>
            <person name="Nadendla S."/>
            <person name="Nandy P."/>
            <person name="Geyer C."/>
            <person name="Yan Y."/>
            <person name="Sichtig H."/>
        </authorList>
    </citation>
    <scope>NUCLEOTIDE SEQUENCE [LARGE SCALE GENOMIC DNA]</scope>
    <source>
        <strain evidence="7 8">FDAARGOS_640</strain>
    </source>
</reference>
<evidence type="ECO:0000256" key="2">
    <source>
        <dbReference type="ARBA" id="ARBA00022729"/>
    </source>
</evidence>
<evidence type="ECO:0000259" key="6">
    <source>
        <dbReference type="Pfam" id="PF08386"/>
    </source>
</evidence>
<keyword evidence="3 7" id="KW-0378">Hydrolase</keyword>
<evidence type="ECO:0000313" key="8">
    <source>
        <dbReference type="Proteomes" id="UP000323865"/>
    </source>
</evidence>
<sequence>MTPIRHSRFSVRARAAAAVSALTLAALSLSGCGALLQAGQQASSGSNGTAATGSSTFEKDAEAALKDLEGTTSKAFGTDGMEPLGTIAPVVESSAYDLGADPAEDERWAKFYDQRAEWGECERAEYKAAECATIDVPLKWNDPEGATLSLLLTRLPAKADKPRGSLLVNPGGPGGSGAEHVAAYGSMQISPGVLEQYNVIGFDPRGVKDSDGIQCLDDAEADEMLSTDLPDTEEGAQKAKEWSDKLAKACGEKSSDRLQYVDTYSAARDMDVIRSAVDSEKLDYLGFSYGTYLGATYAEMYPKRTGHLILDGALDPSLTTNEIVAGQAEGFENAVKDFVTWCQTERDSCPLTGSVDEGIQQLRDFMKDAGKNPIPTASGRKLNEALASTAILTALYSNETWEYVALGIESAKNNNSADVLLMLADLANEREADGTFKSNSTFANPAVNCLDHVGVTDKEWLKKEGDRLAKKYPTFGPSLGSSDEDGCANWPAKPVRYPAKINAKGSSTIVVIGTTGDPATPYAWAESMNAQLENSVLLTWKGFGHTAYGRSGGCIEEMVDAYLLEDKVPDDGAKCE</sequence>
<dbReference type="EMBL" id="CP044108">
    <property type="protein sequence ID" value="QEU11287.1"/>
    <property type="molecule type" value="Genomic_DNA"/>
</dbReference>
<keyword evidence="8" id="KW-1185">Reference proteome</keyword>
<comment type="similarity">
    <text evidence="1">Belongs to the peptidase S33 family.</text>
</comment>
<dbReference type="Proteomes" id="UP000323865">
    <property type="component" value="Chromosome"/>
</dbReference>
<evidence type="ECO:0000256" key="3">
    <source>
        <dbReference type="ARBA" id="ARBA00022801"/>
    </source>
</evidence>
<dbReference type="SUPFAM" id="SSF53474">
    <property type="entry name" value="alpha/beta-Hydrolases"/>
    <property type="match status" value="1"/>
</dbReference>